<keyword evidence="13" id="KW-1185">Reference proteome</keyword>
<evidence type="ECO:0000256" key="1">
    <source>
        <dbReference type="ARBA" id="ARBA00004586"/>
    </source>
</evidence>
<dbReference type="Gramene" id="ORUFI02G39740.1">
    <property type="protein sequence ID" value="ORUFI02G39740.1"/>
    <property type="gene ID" value="ORUFI02G39740"/>
</dbReference>
<dbReference type="PANTHER" id="PTHR13466:SF0">
    <property type="entry name" value="SMP-LTD DOMAIN-CONTAINING PROTEIN"/>
    <property type="match status" value="1"/>
</dbReference>
<keyword evidence="6" id="KW-0445">Lipid transport</keyword>
<feature type="region of interest" description="Disordered" evidence="9">
    <location>
        <begin position="745"/>
        <end position="937"/>
    </location>
</feature>
<feature type="region of interest" description="Disordered" evidence="9">
    <location>
        <begin position="1"/>
        <end position="77"/>
    </location>
</feature>
<evidence type="ECO:0000256" key="8">
    <source>
        <dbReference type="ARBA" id="ARBA00023136"/>
    </source>
</evidence>
<keyword evidence="5 10" id="KW-1133">Transmembrane helix</keyword>
<evidence type="ECO:0000313" key="12">
    <source>
        <dbReference type="EnsemblPlants" id="ORUFI02G39740.1"/>
    </source>
</evidence>
<evidence type="ECO:0000259" key="11">
    <source>
        <dbReference type="PROSITE" id="PS51847"/>
    </source>
</evidence>
<comment type="subcellular location">
    <subcellularLocation>
        <location evidence="1">Endoplasmic reticulum membrane</location>
    </subcellularLocation>
</comment>
<reference evidence="13" key="1">
    <citation type="submission" date="2013-06" db="EMBL/GenBank/DDBJ databases">
        <authorList>
            <person name="Zhao Q."/>
        </authorList>
    </citation>
    <scope>NUCLEOTIDE SEQUENCE</scope>
    <source>
        <strain evidence="13">cv. W1943</strain>
    </source>
</reference>
<feature type="region of interest" description="Disordered" evidence="9">
    <location>
        <begin position="91"/>
        <end position="116"/>
    </location>
</feature>
<feature type="compositionally biased region" description="Basic and acidic residues" evidence="9">
    <location>
        <begin position="883"/>
        <end position="917"/>
    </location>
</feature>
<dbReference type="eggNOG" id="KOG2238">
    <property type="taxonomic scope" value="Eukaryota"/>
</dbReference>
<dbReference type="InterPro" id="IPR057080">
    <property type="entry name" value="PH_SMPa"/>
</dbReference>
<dbReference type="OMA" id="CYLYAET"/>
<dbReference type="EnsemblPlants" id="ORUFI02G39740.1">
    <property type="protein sequence ID" value="ORUFI02G39740.1"/>
    <property type="gene ID" value="ORUFI02G39740"/>
</dbReference>
<dbReference type="InterPro" id="IPR031468">
    <property type="entry name" value="SMP_LBD"/>
</dbReference>
<feature type="region of interest" description="Disordered" evidence="9">
    <location>
        <begin position="378"/>
        <end position="417"/>
    </location>
</feature>
<evidence type="ECO:0000256" key="4">
    <source>
        <dbReference type="ARBA" id="ARBA00022824"/>
    </source>
</evidence>
<feature type="compositionally biased region" description="Polar residues" evidence="9">
    <location>
        <begin position="767"/>
        <end position="779"/>
    </location>
</feature>
<keyword evidence="8 10" id="KW-0472">Membrane</keyword>
<feature type="transmembrane region" description="Helical" evidence="10">
    <location>
        <begin position="124"/>
        <end position="152"/>
    </location>
</feature>
<keyword evidence="4" id="KW-0256">Endoplasmic reticulum</keyword>
<evidence type="ECO:0000256" key="2">
    <source>
        <dbReference type="ARBA" id="ARBA00022448"/>
    </source>
</evidence>
<dbReference type="STRING" id="4529.A0A0E0NN71"/>
<proteinExistence type="predicted"/>
<feature type="compositionally biased region" description="Basic and acidic residues" evidence="9">
    <location>
        <begin position="755"/>
        <end position="766"/>
    </location>
</feature>
<evidence type="ECO:0000256" key="7">
    <source>
        <dbReference type="ARBA" id="ARBA00023121"/>
    </source>
</evidence>
<dbReference type="GO" id="GO:0005789">
    <property type="term" value="C:endoplasmic reticulum membrane"/>
    <property type="evidence" value="ECO:0007669"/>
    <property type="project" value="UniProtKB-SubCell"/>
</dbReference>
<feature type="region of interest" description="Disordered" evidence="9">
    <location>
        <begin position="560"/>
        <end position="583"/>
    </location>
</feature>
<dbReference type="GO" id="GO:0008289">
    <property type="term" value="F:lipid binding"/>
    <property type="evidence" value="ECO:0007669"/>
    <property type="project" value="UniProtKB-KW"/>
</dbReference>
<evidence type="ECO:0000313" key="13">
    <source>
        <dbReference type="Proteomes" id="UP000008022"/>
    </source>
</evidence>
<evidence type="ECO:0000256" key="3">
    <source>
        <dbReference type="ARBA" id="ARBA00022692"/>
    </source>
</evidence>
<feature type="compositionally biased region" description="Polar residues" evidence="9">
    <location>
        <begin position="395"/>
        <end position="404"/>
    </location>
</feature>
<evidence type="ECO:0000256" key="5">
    <source>
        <dbReference type="ARBA" id="ARBA00022989"/>
    </source>
</evidence>
<feature type="compositionally biased region" description="Pro residues" evidence="9">
    <location>
        <begin position="103"/>
        <end position="116"/>
    </location>
</feature>
<evidence type="ECO:0000256" key="6">
    <source>
        <dbReference type="ARBA" id="ARBA00023055"/>
    </source>
</evidence>
<dbReference type="AlphaFoldDB" id="A0A0E0NN71"/>
<evidence type="ECO:0000256" key="9">
    <source>
        <dbReference type="SAM" id="MobiDB-lite"/>
    </source>
</evidence>
<dbReference type="CDD" id="cd21675">
    <property type="entry name" value="SMP_TEX2"/>
    <property type="match status" value="1"/>
</dbReference>
<dbReference type="PANTHER" id="PTHR13466">
    <property type="entry name" value="TEX2 PROTEIN-RELATED"/>
    <property type="match status" value="1"/>
</dbReference>
<dbReference type="HOGENOM" id="CLU_019383_1_0_1"/>
<feature type="compositionally biased region" description="Basic and acidic residues" evidence="9">
    <location>
        <begin position="1"/>
        <end position="12"/>
    </location>
</feature>
<keyword evidence="2" id="KW-0813">Transport</keyword>
<name>A0A0E0NN71_ORYRU</name>
<dbReference type="Pfam" id="PF23065">
    <property type="entry name" value="PH_SMPa"/>
    <property type="match status" value="1"/>
</dbReference>
<feature type="compositionally biased region" description="Low complexity" evidence="9">
    <location>
        <begin position="925"/>
        <end position="937"/>
    </location>
</feature>
<accession>A0A0E0NN71</accession>
<sequence>MIAAASKDEEFKPNPTRGVKQRSERTTQRKKKRCSDGGTDKWVPPTAETPRGTHAPSCKVDETRRPNQRPRHPCVLRIGFPPTPTLSLYIPVPPTPTNYLQPGPQPPRRSPSPSPSPYVFGGEAMALAFLLGFLLGLLALAALEAAALLWLVRRLRRRDSAPQPAPDADELPGERPFPYEKQGFLWILEPEKTPKASNERSSIGGPKETKEKKNIVEVFPAKRSAKIKGRSLILSGPDGFHTTIKLLNCTVCYLYAETSWEKESWCKALRLAATADKEKKNWHAKLSEEFNNYISSLNSEYPGFLKPTVFSSEDHEVMDRAIKTDGSSKVRLFLKKLAKKASTKVPLEGKTSSGSSTQGERKILDKLRSYQGTPFIEGLMGSQDDKSNSSSSQDTVKPSPTSPALGQIGQPSAFPDVNADDRIADEGTLCWNLLSSRLFFDAKMSDEIHKAIKARIQRTLSSMRTPPYVGDITLADFSLGKLPPYVHAMRVLPLDLNELWAFEVDFEYSSGILLHIETRLEVQEPELQKDIMKSNFGTDSNGEVESDLLESIEQYGNQFRDSQNSVSSVEEKGEPDGSQPKSTGWTSAYISGWKNIMHSIADHVSQVYTSPFGLHASLSYVLHVSEHISDLLAQVPLSLAIKISSVRGVLRVHVKPPPSDQLWYGFTSMPDLEWDIESSIGDRKITNSHIGSLIGNRFKASLRDSLVLPNCESISIPFMLAEKDDWVPLKDAPFIWLNREPTETRSHAAAVTPTRPDEVILKDDASNKTVAPSLPNSSARSEETLKTAASIDEPTQVPVAAADASHEPRKTPLAPAGEASSPSSPDTIDELRKPLLITEKIQEEDSESKVESPSPLYTSLRGIVPAGEQSGDESKRKGGRRARMMDFGKKMGDKLEEKRRHIEEKGRNIVEKMRENARTNSFDRSMTSSSHSNSQSQ</sequence>
<dbReference type="Proteomes" id="UP000008022">
    <property type="component" value="Unassembled WGS sequence"/>
</dbReference>
<feature type="compositionally biased region" description="Low complexity" evidence="9">
    <location>
        <begin position="812"/>
        <end position="825"/>
    </location>
</feature>
<keyword evidence="3 10" id="KW-0812">Transmembrane</keyword>
<keyword evidence="7" id="KW-0446">Lipid-binding</keyword>
<protein>
    <recommendedName>
        <fullName evidence="11">SMP-LTD domain-containing protein</fullName>
    </recommendedName>
</protein>
<dbReference type="PROSITE" id="PS51847">
    <property type="entry name" value="SMP"/>
    <property type="match status" value="1"/>
</dbReference>
<feature type="compositionally biased region" description="Basic and acidic residues" evidence="9">
    <location>
        <begin position="840"/>
        <end position="850"/>
    </location>
</feature>
<feature type="domain" description="SMP-LTD" evidence="11">
    <location>
        <begin position="425"/>
        <end position="717"/>
    </location>
</feature>
<dbReference type="GO" id="GO:0006869">
    <property type="term" value="P:lipid transport"/>
    <property type="evidence" value="ECO:0007669"/>
    <property type="project" value="UniProtKB-KW"/>
</dbReference>
<reference evidence="12" key="2">
    <citation type="submission" date="2015-06" db="UniProtKB">
        <authorList>
            <consortium name="EnsemblPlants"/>
        </authorList>
    </citation>
    <scope>IDENTIFICATION</scope>
</reference>
<organism evidence="12 13">
    <name type="scientific">Oryza rufipogon</name>
    <name type="common">Brownbeard rice</name>
    <name type="synonym">Asian wild rice</name>
    <dbReference type="NCBI Taxonomy" id="4529"/>
    <lineage>
        <taxon>Eukaryota</taxon>
        <taxon>Viridiplantae</taxon>
        <taxon>Streptophyta</taxon>
        <taxon>Embryophyta</taxon>
        <taxon>Tracheophyta</taxon>
        <taxon>Spermatophyta</taxon>
        <taxon>Magnoliopsida</taxon>
        <taxon>Liliopsida</taxon>
        <taxon>Poales</taxon>
        <taxon>Poaceae</taxon>
        <taxon>BOP clade</taxon>
        <taxon>Oryzoideae</taxon>
        <taxon>Oryzeae</taxon>
        <taxon>Oryzinae</taxon>
        <taxon>Oryza</taxon>
    </lineage>
</organism>
<evidence type="ECO:0000256" key="10">
    <source>
        <dbReference type="SAM" id="Phobius"/>
    </source>
</evidence>